<dbReference type="InterPro" id="IPR013128">
    <property type="entry name" value="Peptidase_C1A"/>
</dbReference>
<dbReference type="Gene3D" id="3.90.70.10">
    <property type="entry name" value="Cysteine proteinases"/>
    <property type="match status" value="2"/>
</dbReference>
<keyword evidence="11" id="KW-1185">Reference proteome</keyword>
<dbReference type="SUPFAM" id="SSF54001">
    <property type="entry name" value="Cysteine proteinases"/>
    <property type="match status" value="2"/>
</dbReference>
<name>A0A4D6L7I6_VIGUN</name>
<feature type="domain" description="Peptidase C1A papain C-terminal" evidence="8">
    <location>
        <begin position="137"/>
        <end position="352"/>
    </location>
</feature>
<proteinExistence type="inferred from homology"/>
<evidence type="ECO:0000256" key="1">
    <source>
        <dbReference type="ARBA" id="ARBA00008455"/>
    </source>
</evidence>
<evidence type="ECO:0000259" key="9">
    <source>
        <dbReference type="SMART" id="SM00848"/>
    </source>
</evidence>
<dbReference type="PANTHER" id="PTHR12411">
    <property type="entry name" value="CYSTEINE PROTEASE FAMILY C1-RELATED"/>
    <property type="match status" value="1"/>
</dbReference>
<dbReference type="PROSITE" id="PS00640">
    <property type="entry name" value="THIOL_PROTEASE_ASN"/>
    <property type="match status" value="2"/>
</dbReference>
<evidence type="ECO:0000313" key="11">
    <source>
        <dbReference type="Proteomes" id="UP000501690"/>
    </source>
</evidence>
<keyword evidence="5" id="KW-1015">Disulfide bond</keyword>
<dbReference type="EMBL" id="CP039346">
    <property type="protein sequence ID" value="QCD84479.1"/>
    <property type="molecule type" value="Genomic_DNA"/>
</dbReference>
<dbReference type="InterPro" id="IPR013201">
    <property type="entry name" value="Prot_inhib_I29"/>
</dbReference>
<evidence type="ECO:0000256" key="5">
    <source>
        <dbReference type="ARBA" id="ARBA00023157"/>
    </source>
</evidence>
<evidence type="ECO:0000256" key="7">
    <source>
        <dbReference type="SAM" id="SignalP"/>
    </source>
</evidence>
<evidence type="ECO:0000259" key="8">
    <source>
        <dbReference type="SMART" id="SM00645"/>
    </source>
</evidence>
<comment type="similarity">
    <text evidence="1">Belongs to the peptidase C1 family.</text>
</comment>
<dbReference type="InterPro" id="IPR025661">
    <property type="entry name" value="Pept_asp_AS"/>
</dbReference>
<dbReference type="InterPro" id="IPR000668">
    <property type="entry name" value="Peptidase_C1A_C"/>
</dbReference>
<dbReference type="FunFam" id="3.90.70.10:FF:000177">
    <property type="entry name" value="Cysteine proteinase RD21A"/>
    <property type="match status" value="1"/>
</dbReference>
<dbReference type="SMART" id="SM00848">
    <property type="entry name" value="Inhibitor_I29"/>
    <property type="match status" value="1"/>
</dbReference>
<sequence length="465" mass="51393">MSSKMTKLFLLFLVLVSFTCLSFALPSAYSIHGRDKLDKFSSEEEVLQLFQVWQKEHGREYSNPEEKAKRFHIFQRNLRYINEMNAKRKSLTQHRLGLNKFADMSPEEFAETYLKQIEMPSNMESRKVQDDDDCQNLPESVDWREKGAVTEVRDQGECQSHWAFSVTGAIEGINKIVTGDLVTLSAQELVDCDPASHGCAGGFYFNAFGYVIDNGGIDTEENYPYTAKNGSCRVNANKVVSIDNLLVVDGTEEGLLCRVSKQPVSVSIDATGLQFYSGGVYGGDNCSKNSRSATLVCLIVGYGSVGGEEYWIVKNSWGKEWGENGYLLIKRNVSDEWPYGVCAINAAAGYPIKETGLGLVHLTGSDVKKIDTPKHMQGVYGGDNCSKNSRSATLVCLIVGYGSVGGEEYWIVKNSWGKEWGENGYLLIKRNVSDEWPYGVCAINAAAGYPIKEVSSSSPLLSADI</sequence>
<dbReference type="Proteomes" id="UP000501690">
    <property type="component" value="Linkage Group LG2"/>
</dbReference>
<dbReference type="InterPro" id="IPR038765">
    <property type="entry name" value="Papain-like_cys_pep_sf"/>
</dbReference>
<keyword evidence="3" id="KW-0378">Hydrolase</keyword>
<dbReference type="SMART" id="SM00645">
    <property type="entry name" value="Pept_C1"/>
    <property type="match status" value="1"/>
</dbReference>
<dbReference type="GO" id="GO:0006508">
    <property type="term" value="P:proteolysis"/>
    <property type="evidence" value="ECO:0007669"/>
    <property type="project" value="UniProtKB-KW"/>
</dbReference>
<protein>
    <submittedName>
        <fullName evidence="10">Cysteine peptidase</fullName>
    </submittedName>
</protein>
<evidence type="ECO:0000313" key="10">
    <source>
        <dbReference type="EMBL" id="QCD84479.1"/>
    </source>
</evidence>
<dbReference type="InterPro" id="IPR039417">
    <property type="entry name" value="Peptidase_C1A_papain-like"/>
</dbReference>
<reference evidence="10 11" key="1">
    <citation type="submission" date="2019-04" db="EMBL/GenBank/DDBJ databases">
        <title>An improved genome assembly and genetic linkage map for asparagus bean, Vigna unguiculata ssp. sesquipedialis.</title>
        <authorList>
            <person name="Xia Q."/>
            <person name="Zhang R."/>
            <person name="Dong Y."/>
        </authorList>
    </citation>
    <scope>NUCLEOTIDE SEQUENCE [LARGE SCALE GENOMIC DNA]</scope>
    <source>
        <tissue evidence="10">Leaf</tissue>
    </source>
</reference>
<evidence type="ECO:0000256" key="4">
    <source>
        <dbReference type="ARBA" id="ARBA00022807"/>
    </source>
</evidence>
<keyword evidence="4" id="KW-0788">Thiol protease</keyword>
<dbReference type="Pfam" id="PF00112">
    <property type="entry name" value="Peptidase_C1"/>
    <property type="match status" value="2"/>
</dbReference>
<accession>A0A4D6L7I6</accession>
<keyword evidence="6" id="KW-0325">Glycoprotein</keyword>
<feature type="domain" description="Cathepsin propeptide inhibitor" evidence="9">
    <location>
        <begin position="50"/>
        <end position="109"/>
    </location>
</feature>
<evidence type="ECO:0000256" key="3">
    <source>
        <dbReference type="ARBA" id="ARBA00022801"/>
    </source>
</evidence>
<dbReference type="CDD" id="cd02248">
    <property type="entry name" value="Peptidase_C1A"/>
    <property type="match status" value="1"/>
</dbReference>
<evidence type="ECO:0000256" key="2">
    <source>
        <dbReference type="ARBA" id="ARBA00022670"/>
    </source>
</evidence>
<evidence type="ECO:0000256" key="6">
    <source>
        <dbReference type="ARBA" id="ARBA00023180"/>
    </source>
</evidence>
<feature type="signal peptide" evidence="7">
    <location>
        <begin position="1"/>
        <end position="24"/>
    </location>
</feature>
<keyword evidence="7" id="KW-0732">Signal</keyword>
<gene>
    <name evidence="10" type="ORF">DEO72_LG2g4833</name>
</gene>
<dbReference type="AlphaFoldDB" id="A0A4D6L7I6"/>
<dbReference type="GO" id="GO:0008234">
    <property type="term" value="F:cysteine-type peptidase activity"/>
    <property type="evidence" value="ECO:0007669"/>
    <property type="project" value="UniProtKB-KW"/>
</dbReference>
<organism evidence="10 11">
    <name type="scientific">Vigna unguiculata</name>
    <name type="common">Cowpea</name>
    <dbReference type="NCBI Taxonomy" id="3917"/>
    <lineage>
        <taxon>Eukaryota</taxon>
        <taxon>Viridiplantae</taxon>
        <taxon>Streptophyta</taxon>
        <taxon>Embryophyta</taxon>
        <taxon>Tracheophyta</taxon>
        <taxon>Spermatophyta</taxon>
        <taxon>Magnoliopsida</taxon>
        <taxon>eudicotyledons</taxon>
        <taxon>Gunneridae</taxon>
        <taxon>Pentapetalae</taxon>
        <taxon>rosids</taxon>
        <taxon>fabids</taxon>
        <taxon>Fabales</taxon>
        <taxon>Fabaceae</taxon>
        <taxon>Papilionoideae</taxon>
        <taxon>50 kb inversion clade</taxon>
        <taxon>NPAAA clade</taxon>
        <taxon>indigoferoid/millettioid clade</taxon>
        <taxon>Phaseoleae</taxon>
        <taxon>Vigna</taxon>
    </lineage>
</organism>
<dbReference type="Pfam" id="PF08246">
    <property type="entry name" value="Inhibitor_I29"/>
    <property type="match status" value="1"/>
</dbReference>
<feature type="chain" id="PRO_5020031606" evidence="7">
    <location>
        <begin position="25"/>
        <end position="465"/>
    </location>
</feature>
<keyword evidence="2" id="KW-0645">Protease</keyword>